<dbReference type="Proteomes" id="UP000747110">
    <property type="component" value="Unassembled WGS sequence"/>
</dbReference>
<evidence type="ECO:0000256" key="1">
    <source>
        <dbReference type="SAM" id="MobiDB-lite"/>
    </source>
</evidence>
<dbReference type="AlphaFoldDB" id="A0A8J4GPX7"/>
<evidence type="ECO:0000313" key="2">
    <source>
        <dbReference type="EMBL" id="GIL92892.1"/>
    </source>
</evidence>
<evidence type="ECO:0000313" key="3">
    <source>
        <dbReference type="Proteomes" id="UP000747110"/>
    </source>
</evidence>
<accession>A0A8J4GPX7</accession>
<protein>
    <submittedName>
        <fullName evidence="2">Uncharacterized protein</fullName>
    </submittedName>
</protein>
<reference evidence="2" key="1">
    <citation type="journal article" date="2021" name="Proc. Natl. Acad. Sci. U.S.A.">
        <title>Three genomes in the algal genus Volvox reveal the fate of a haploid sex-determining region after a transition to homothallism.</title>
        <authorList>
            <person name="Yamamoto K."/>
            <person name="Hamaji T."/>
            <person name="Kawai-Toyooka H."/>
            <person name="Matsuzaki R."/>
            <person name="Takahashi F."/>
            <person name="Nishimura Y."/>
            <person name="Kawachi M."/>
            <person name="Noguchi H."/>
            <person name="Minakuchi Y."/>
            <person name="Umen J.G."/>
            <person name="Toyoda A."/>
            <person name="Nozaki H."/>
        </authorList>
    </citation>
    <scope>NUCLEOTIDE SEQUENCE</scope>
    <source>
        <strain evidence="2">NIES-3786</strain>
    </source>
</reference>
<keyword evidence="3" id="KW-1185">Reference proteome</keyword>
<feature type="compositionally biased region" description="Basic and acidic residues" evidence="1">
    <location>
        <begin position="423"/>
        <end position="432"/>
    </location>
</feature>
<dbReference type="EMBL" id="BNCP01000084">
    <property type="protein sequence ID" value="GIL92892.1"/>
    <property type="molecule type" value="Genomic_DNA"/>
</dbReference>
<comment type="caution">
    <text evidence="2">The sequence shown here is derived from an EMBL/GenBank/DDBJ whole genome shotgun (WGS) entry which is preliminary data.</text>
</comment>
<sequence>MRGPRYKNASMTDDDPKPLQKDDRGIKAKDILRSQFPHITDDKLRERLRRYRNDRGLQLPTAKFYGNGKNVNKEYDCYVVTDRVRLNDLLGCFSDKGERFLKAYSKEVDTWFPGSTSGAASIPVSDPASIPRGDSQSLSPQLPKCVHALNDAVVLPSDSSCITATFPDWPTFKLFKEELELQTGTTYNTAHQSETRPGVLTREYKCMFGGKPSFKERSKRISRVDFKRSNAGRSRKCECEARLVVRLPTTYARELGLTTLGAASCNVPEGCPSRQPNEAPAAPLAATVTRTTAAGTAVGGMQLAGAGADVFTPAELANPGVQGPPQQDTTTIRVRLYLEHTKHTPFSPEDLIRQPVHPAIAEKVIELTMQGVPSGLLKELLHSFADKLVETLGTPRNLGDNRFYPRPETLRNLRDAAMRKSRAHNVDQEACKNESQQKYPPGGKCGRTNRTLADLPLESVLQPRMNIDMDDVTQRRKFNDFSANDLHTEVERLVADTNASVVQEEECLEEEEEEKGVVAAVRGSEANAGHHQDNTNIGRREMCRELAMSLKLFTNSTFHIPSSYVRSLQQLQLQQQQQQGFADSMPSYHVEIPCDFTHMGCKRRKLAPPHPLLAITPLMAQQQPPSAQSQLQAAAMLSHLQATAAAAMPTQLQAEVAAAAALAARSQLQPAMVPSQLQVSTLTVAAMLS</sequence>
<name>A0A8J4GPX7_9CHLO</name>
<feature type="compositionally biased region" description="Basic and acidic residues" evidence="1">
    <location>
        <begin position="14"/>
        <end position="25"/>
    </location>
</feature>
<proteinExistence type="predicted"/>
<gene>
    <name evidence="2" type="ORF">Vretifemale_20378</name>
</gene>
<feature type="region of interest" description="Disordered" evidence="1">
    <location>
        <begin position="423"/>
        <end position="450"/>
    </location>
</feature>
<feature type="region of interest" description="Disordered" evidence="1">
    <location>
        <begin position="1"/>
        <end position="25"/>
    </location>
</feature>
<organism evidence="2 3">
    <name type="scientific">Volvox reticuliferus</name>
    <dbReference type="NCBI Taxonomy" id="1737510"/>
    <lineage>
        <taxon>Eukaryota</taxon>
        <taxon>Viridiplantae</taxon>
        <taxon>Chlorophyta</taxon>
        <taxon>core chlorophytes</taxon>
        <taxon>Chlorophyceae</taxon>
        <taxon>CS clade</taxon>
        <taxon>Chlamydomonadales</taxon>
        <taxon>Volvocaceae</taxon>
        <taxon>Volvox</taxon>
    </lineage>
</organism>